<gene>
    <name evidence="1" type="ORF">H9738_08715</name>
</gene>
<organism evidence="1 2">
    <name type="scientific">Candidatus Blautia pullistercoris</name>
    <dbReference type="NCBI Taxonomy" id="2838499"/>
    <lineage>
        <taxon>Bacteria</taxon>
        <taxon>Bacillati</taxon>
        <taxon>Bacillota</taxon>
        <taxon>Clostridia</taxon>
        <taxon>Lachnospirales</taxon>
        <taxon>Lachnospiraceae</taxon>
        <taxon>Blautia</taxon>
    </lineage>
</organism>
<dbReference type="Gene3D" id="3.20.20.210">
    <property type="match status" value="1"/>
</dbReference>
<dbReference type="AlphaFoldDB" id="A0A9D1VMF9"/>
<protein>
    <recommendedName>
        <fullName evidence="3">Uroporphyrinogen decarboxylase (URO-D) domain-containing protein</fullName>
    </recommendedName>
</protein>
<accession>A0A9D1VMF9</accession>
<dbReference type="InterPro" id="IPR038071">
    <property type="entry name" value="UROD/MetE-like_sf"/>
</dbReference>
<dbReference type="Proteomes" id="UP000824230">
    <property type="component" value="Unassembled WGS sequence"/>
</dbReference>
<sequence>MSENLFEQRVRIANQAIAHEEPERIPIWINYGSTPHILNEDPEATFKDTFYCRERAKRSIIKFHEEFQPDVQLANLFSGKAEEIAGTKYIDWPGRPGTRNPDTSIYQVHEYEFMEQDEYPELLNDFTGFMLHKYIPRAFPNLKGLGSVLNPAPTGYMYVGQVGNLFGAPALEAYEKLIEIGKLQAEVQRDIADLQKTLAEKGFPPMLTGVGLVPYDILSNYFRGTVGSFEDLVECPDMMEKAVELFTDLQIANIQYFRFAKMPVKRMMFWMHKGMDGFMSPQQFETLYWKPFMKVVHALVDMDVTPIIYTEGKYDSRLEQMVDLPENKCVIHFENVKRENLMALYDTVRSYGKK</sequence>
<reference evidence="1" key="2">
    <citation type="submission" date="2021-04" db="EMBL/GenBank/DDBJ databases">
        <authorList>
            <person name="Gilroy R."/>
        </authorList>
    </citation>
    <scope>NUCLEOTIDE SEQUENCE</scope>
    <source>
        <strain evidence="1">ChiHjej12B11-1927</strain>
    </source>
</reference>
<dbReference type="EMBL" id="DXFG01000175">
    <property type="protein sequence ID" value="HIX37934.1"/>
    <property type="molecule type" value="Genomic_DNA"/>
</dbReference>
<dbReference type="SUPFAM" id="SSF51726">
    <property type="entry name" value="UROD/MetE-like"/>
    <property type="match status" value="1"/>
</dbReference>
<reference evidence="1" key="1">
    <citation type="journal article" date="2021" name="PeerJ">
        <title>Extensive microbial diversity within the chicken gut microbiome revealed by metagenomics and culture.</title>
        <authorList>
            <person name="Gilroy R."/>
            <person name="Ravi A."/>
            <person name="Getino M."/>
            <person name="Pursley I."/>
            <person name="Horton D.L."/>
            <person name="Alikhan N.F."/>
            <person name="Baker D."/>
            <person name="Gharbi K."/>
            <person name="Hall N."/>
            <person name="Watson M."/>
            <person name="Adriaenssens E.M."/>
            <person name="Foster-Nyarko E."/>
            <person name="Jarju S."/>
            <person name="Secka A."/>
            <person name="Antonio M."/>
            <person name="Oren A."/>
            <person name="Chaudhuri R.R."/>
            <person name="La Ragione R."/>
            <person name="Hildebrand F."/>
            <person name="Pallen M.J."/>
        </authorList>
    </citation>
    <scope>NUCLEOTIDE SEQUENCE</scope>
    <source>
        <strain evidence="1">ChiHjej12B11-1927</strain>
    </source>
</reference>
<evidence type="ECO:0000313" key="2">
    <source>
        <dbReference type="Proteomes" id="UP000824230"/>
    </source>
</evidence>
<name>A0A9D1VMF9_9FIRM</name>
<evidence type="ECO:0008006" key="3">
    <source>
        <dbReference type="Google" id="ProtNLM"/>
    </source>
</evidence>
<comment type="caution">
    <text evidence="1">The sequence shown here is derived from an EMBL/GenBank/DDBJ whole genome shotgun (WGS) entry which is preliminary data.</text>
</comment>
<evidence type="ECO:0000313" key="1">
    <source>
        <dbReference type="EMBL" id="HIX37934.1"/>
    </source>
</evidence>
<proteinExistence type="predicted"/>